<sequence>MHERNLRSPDFFALREAFLGFWSRLNSIMTLKVLIFELYLVNPCVAEQKTLIVLLVDTPFAGRIASPLV</sequence>
<keyword evidence="2" id="KW-1185">Reference proteome</keyword>
<evidence type="ECO:0000313" key="2">
    <source>
        <dbReference type="Proteomes" id="UP000326396"/>
    </source>
</evidence>
<name>A0A5N6LM92_9ASTR</name>
<dbReference type="AlphaFoldDB" id="A0A5N6LM92"/>
<proteinExistence type="predicted"/>
<dbReference type="Proteomes" id="UP000326396">
    <property type="component" value="Linkage Group LG9"/>
</dbReference>
<protein>
    <submittedName>
        <fullName evidence="1">Uncharacterized protein</fullName>
    </submittedName>
</protein>
<organism evidence="1 2">
    <name type="scientific">Mikania micrantha</name>
    <name type="common">bitter vine</name>
    <dbReference type="NCBI Taxonomy" id="192012"/>
    <lineage>
        <taxon>Eukaryota</taxon>
        <taxon>Viridiplantae</taxon>
        <taxon>Streptophyta</taxon>
        <taxon>Embryophyta</taxon>
        <taxon>Tracheophyta</taxon>
        <taxon>Spermatophyta</taxon>
        <taxon>Magnoliopsida</taxon>
        <taxon>eudicotyledons</taxon>
        <taxon>Gunneridae</taxon>
        <taxon>Pentapetalae</taxon>
        <taxon>asterids</taxon>
        <taxon>campanulids</taxon>
        <taxon>Asterales</taxon>
        <taxon>Asteraceae</taxon>
        <taxon>Asteroideae</taxon>
        <taxon>Heliantheae alliance</taxon>
        <taxon>Eupatorieae</taxon>
        <taxon>Mikania</taxon>
    </lineage>
</organism>
<reference evidence="1 2" key="1">
    <citation type="submission" date="2019-05" db="EMBL/GenBank/DDBJ databases">
        <title>Mikania micrantha, genome provides insights into the molecular mechanism of rapid growth.</title>
        <authorList>
            <person name="Liu B."/>
        </authorList>
    </citation>
    <scope>NUCLEOTIDE SEQUENCE [LARGE SCALE GENOMIC DNA]</scope>
    <source>
        <strain evidence="1">NLD-2019</strain>
        <tissue evidence="1">Leaf</tissue>
    </source>
</reference>
<accession>A0A5N6LM92</accession>
<gene>
    <name evidence="1" type="ORF">E3N88_40274</name>
</gene>
<evidence type="ECO:0000313" key="1">
    <source>
        <dbReference type="EMBL" id="KAD2393297.1"/>
    </source>
</evidence>
<dbReference type="EMBL" id="SZYD01000019">
    <property type="protein sequence ID" value="KAD2393297.1"/>
    <property type="molecule type" value="Genomic_DNA"/>
</dbReference>
<comment type="caution">
    <text evidence="1">The sequence shown here is derived from an EMBL/GenBank/DDBJ whole genome shotgun (WGS) entry which is preliminary data.</text>
</comment>